<dbReference type="Pfam" id="PF13302">
    <property type="entry name" value="Acetyltransf_3"/>
    <property type="match status" value="1"/>
</dbReference>
<dbReference type="AlphaFoldDB" id="A0A1L3I413"/>
<name>A0A1L3I413_9RHOB</name>
<dbReference type="PANTHER" id="PTHR43792">
    <property type="entry name" value="GNAT FAMILY, PUTATIVE (AFU_ORTHOLOGUE AFUA_3G00765)-RELATED-RELATED"/>
    <property type="match status" value="1"/>
</dbReference>
<evidence type="ECO:0000313" key="3">
    <source>
        <dbReference type="Proteomes" id="UP000183859"/>
    </source>
</evidence>
<dbReference type="EMBL" id="CP016364">
    <property type="protein sequence ID" value="APG46851.1"/>
    <property type="molecule type" value="Genomic_DNA"/>
</dbReference>
<dbReference type="KEGG" id="php:PhaeoP97_01430"/>
<protein>
    <submittedName>
        <fullName evidence="2">Acetyltransferase domain-containing protein</fullName>
    </submittedName>
</protein>
<dbReference type="InterPro" id="IPR051531">
    <property type="entry name" value="N-acetyltransferase"/>
</dbReference>
<sequence>MPEPLQTQRLTLRPLRAGDATDLHRFFSDPVAMQYFDTPHRDIAQSEAWLTGTLRAPLSDTREYALVRDGCVIGKAGIWKAPELGFFLERAAWGQGLMREALEVLIPHLFTTMNLPHMLADVDPDNAASLMLLRGLGFVETHRAARTIQISGKWCDSVYLHLAS</sequence>
<evidence type="ECO:0000259" key="1">
    <source>
        <dbReference type="PROSITE" id="PS51186"/>
    </source>
</evidence>
<dbReference type="Gene3D" id="3.40.630.30">
    <property type="match status" value="1"/>
</dbReference>
<reference evidence="3" key="1">
    <citation type="submission" date="2016-07" db="EMBL/GenBank/DDBJ databases">
        <title>Phaeobacter portensis sp. nov., a tropodithietic acid producing bacterium isolated from a German harbor.</title>
        <authorList>
            <person name="Freese H.M."/>
            <person name="Bunk B."/>
            <person name="Breider S."/>
            <person name="Brinkhoff T."/>
        </authorList>
    </citation>
    <scope>NUCLEOTIDE SEQUENCE [LARGE SCALE GENOMIC DNA]</scope>
    <source>
        <strain evidence="3">P97</strain>
    </source>
</reference>
<dbReference type="PROSITE" id="PS51186">
    <property type="entry name" value="GNAT"/>
    <property type="match status" value="1"/>
</dbReference>
<gene>
    <name evidence="2" type="ORF">PhaeoP97_01430</name>
</gene>
<dbReference type="InterPro" id="IPR000182">
    <property type="entry name" value="GNAT_dom"/>
</dbReference>
<dbReference type="GO" id="GO:0016747">
    <property type="term" value="F:acyltransferase activity, transferring groups other than amino-acyl groups"/>
    <property type="evidence" value="ECO:0007669"/>
    <property type="project" value="InterPro"/>
</dbReference>
<dbReference type="InterPro" id="IPR016181">
    <property type="entry name" value="Acyl_CoA_acyltransferase"/>
</dbReference>
<accession>A0A1L3I413</accession>
<dbReference type="OrthoDB" id="9804153at2"/>
<evidence type="ECO:0000313" key="2">
    <source>
        <dbReference type="EMBL" id="APG46851.1"/>
    </source>
</evidence>
<dbReference type="STRING" id="1844006.PhaeoP97_01430"/>
<keyword evidence="3" id="KW-1185">Reference proteome</keyword>
<keyword evidence="2" id="KW-0808">Transferase</keyword>
<dbReference type="Proteomes" id="UP000183859">
    <property type="component" value="Chromosome"/>
</dbReference>
<feature type="domain" description="N-acetyltransferase" evidence="1">
    <location>
        <begin position="10"/>
        <end position="164"/>
    </location>
</feature>
<proteinExistence type="predicted"/>
<dbReference type="SUPFAM" id="SSF55729">
    <property type="entry name" value="Acyl-CoA N-acyltransferases (Nat)"/>
    <property type="match status" value="1"/>
</dbReference>
<organism evidence="2 3">
    <name type="scientific">Phaeobacter porticola</name>
    <dbReference type="NCBI Taxonomy" id="1844006"/>
    <lineage>
        <taxon>Bacteria</taxon>
        <taxon>Pseudomonadati</taxon>
        <taxon>Pseudomonadota</taxon>
        <taxon>Alphaproteobacteria</taxon>
        <taxon>Rhodobacterales</taxon>
        <taxon>Roseobacteraceae</taxon>
        <taxon>Phaeobacter</taxon>
    </lineage>
</organism>